<accession>A0A6J3LVN2</accession>
<dbReference type="GO" id="GO:0046982">
    <property type="term" value="F:protein heterodimerization activity"/>
    <property type="evidence" value="ECO:0007669"/>
    <property type="project" value="InterPro"/>
</dbReference>
<dbReference type="GO" id="GO:0003677">
    <property type="term" value="F:DNA binding"/>
    <property type="evidence" value="ECO:0007669"/>
    <property type="project" value="UniProtKB-KW"/>
</dbReference>
<keyword evidence="3" id="KW-0227">DNA damage</keyword>
<proteinExistence type="inferred from homology"/>
<gene>
    <name evidence="9" type="ORF">K489DRAFT_372986</name>
</gene>
<evidence type="ECO:0000256" key="4">
    <source>
        <dbReference type="ARBA" id="ARBA00023125"/>
    </source>
</evidence>
<dbReference type="RefSeq" id="XP_033456774.1">
    <property type="nucleotide sequence ID" value="XM_033603384.1"/>
</dbReference>
<comment type="similarity">
    <text evidence="2">Belongs to the CENP-X/MHF2 family.</text>
</comment>
<reference evidence="9" key="2">
    <citation type="submission" date="2020-04" db="EMBL/GenBank/DDBJ databases">
        <authorList>
            <consortium name="NCBI Genome Project"/>
        </authorList>
    </citation>
    <scope>NUCLEOTIDE SEQUENCE</scope>
    <source>
        <strain evidence="9">CBS 342.82</strain>
    </source>
</reference>
<dbReference type="AlphaFoldDB" id="A0A6J3LVN2"/>
<dbReference type="GO" id="GO:0000712">
    <property type="term" value="P:resolution of meiotic recombination intermediates"/>
    <property type="evidence" value="ECO:0007669"/>
    <property type="project" value="TreeGrafter"/>
</dbReference>
<dbReference type="PANTHER" id="PTHR28680:SF1">
    <property type="entry name" value="CENTROMERE PROTEIN X"/>
    <property type="match status" value="1"/>
</dbReference>
<dbReference type="Gene3D" id="1.10.20.10">
    <property type="entry name" value="Histone, subunit A"/>
    <property type="match status" value="1"/>
</dbReference>
<dbReference type="Pfam" id="PF09415">
    <property type="entry name" value="CENP-X"/>
    <property type="match status" value="1"/>
</dbReference>
<dbReference type="GO" id="GO:0071821">
    <property type="term" value="C:FANCM-MHF complex"/>
    <property type="evidence" value="ECO:0007669"/>
    <property type="project" value="TreeGrafter"/>
</dbReference>
<reference evidence="9" key="3">
    <citation type="submission" date="2025-08" db="UniProtKB">
        <authorList>
            <consortium name="RefSeq"/>
        </authorList>
    </citation>
    <scope>IDENTIFICATION</scope>
    <source>
        <strain evidence="9">CBS 342.82</strain>
    </source>
</reference>
<evidence type="ECO:0000256" key="7">
    <source>
        <dbReference type="SAM" id="MobiDB-lite"/>
    </source>
</evidence>
<evidence type="ECO:0000313" key="8">
    <source>
        <dbReference type="Proteomes" id="UP000504637"/>
    </source>
</evidence>
<organism evidence="9">
    <name type="scientific">Dissoconium aciculare CBS 342.82</name>
    <dbReference type="NCBI Taxonomy" id="1314786"/>
    <lineage>
        <taxon>Eukaryota</taxon>
        <taxon>Fungi</taxon>
        <taxon>Dikarya</taxon>
        <taxon>Ascomycota</taxon>
        <taxon>Pezizomycotina</taxon>
        <taxon>Dothideomycetes</taxon>
        <taxon>Dothideomycetidae</taxon>
        <taxon>Mycosphaerellales</taxon>
        <taxon>Dissoconiaceae</taxon>
        <taxon>Dissoconium</taxon>
    </lineage>
</organism>
<dbReference type="GO" id="GO:0051382">
    <property type="term" value="P:kinetochore assembly"/>
    <property type="evidence" value="ECO:0007669"/>
    <property type="project" value="InterPro"/>
</dbReference>
<dbReference type="GO" id="GO:0006281">
    <property type="term" value="P:DNA repair"/>
    <property type="evidence" value="ECO:0007669"/>
    <property type="project" value="UniProtKB-KW"/>
</dbReference>
<dbReference type="InterPro" id="IPR009072">
    <property type="entry name" value="Histone-fold"/>
</dbReference>
<dbReference type="OrthoDB" id="2500381at2759"/>
<feature type="compositionally biased region" description="Acidic residues" evidence="7">
    <location>
        <begin position="79"/>
        <end position="99"/>
    </location>
</feature>
<dbReference type="InterPro" id="IPR018552">
    <property type="entry name" value="CENP-X"/>
</dbReference>
<keyword evidence="5" id="KW-0234">DNA repair</keyword>
<evidence type="ECO:0000256" key="1">
    <source>
        <dbReference type="ARBA" id="ARBA00004123"/>
    </source>
</evidence>
<dbReference type="GO" id="GO:0031297">
    <property type="term" value="P:replication fork processing"/>
    <property type="evidence" value="ECO:0007669"/>
    <property type="project" value="TreeGrafter"/>
</dbReference>
<keyword evidence="8" id="KW-1185">Reference proteome</keyword>
<evidence type="ECO:0000256" key="6">
    <source>
        <dbReference type="ARBA" id="ARBA00023242"/>
    </source>
</evidence>
<feature type="region of interest" description="Disordered" evidence="7">
    <location>
        <begin position="1"/>
        <end position="117"/>
    </location>
</feature>
<name>A0A6J3LVN2_9PEZI</name>
<keyword evidence="6" id="KW-0539">Nucleus</keyword>
<dbReference type="CDD" id="cd22921">
    <property type="entry name" value="HFD_CENP-X"/>
    <property type="match status" value="1"/>
</dbReference>
<evidence type="ECO:0000256" key="2">
    <source>
        <dbReference type="ARBA" id="ARBA00009359"/>
    </source>
</evidence>
<keyword evidence="4" id="KW-0238">DNA-binding</keyword>
<protein>
    <submittedName>
        <fullName evidence="9">Uncharacterized protein</fullName>
    </submittedName>
</protein>
<dbReference type="Proteomes" id="UP000504637">
    <property type="component" value="Unplaced"/>
</dbReference>
<comment type="subcellular location">
    <subcellularLocation>
        <location evidence="1">Nucleus</location>
    </subcellularLocation>
</comment>
<reference evidence="9" key="1">
    <citation type="submission" date="2020-01" db="EMBL/GenBank/DDBJ databases">
        <authorList>
            <consortium name="DOE Joint Genome Institute"/>
            <person name="Haridas S."/>
            <person name="Albert R."/>
            <person name="Binder M."/>
            <person name="Bloem J."/>
            <person name="Labutti K."/>
            <person name="Salamov A."/>
            <person name="Andreopoulos B."/>
            <person name="Baker S.E."/>
            <person name="Barry K."/>
            <person name="Bills G."/>
            <person name="Bluhm B.H."/>
            <person name="Cannon C."/>
            <person name="Castanera R."/>
            <person name="Culley D.E."/>
            <person name="Daum C."/>
            <person name="Ezra D."/>
            <person name="Gonzalez J.B."/>
            <person name="Henrissat B."/>
            <person name="Kuo A."/>
            <person name="Liang C."/>
            <person name="Lipzen A."/>
            <person name="Lutzoni F."/>
            <person name="Magnuson J."/>
            <person name="Mondo S."/>
            <person name="Nolan M."/>
            <person name="Ohm R."/>
            <person name="Pangilinan J."/>
            <person name="Park H.-J."/>
            <person name="Ramirez L."/>
            <person name="Alfaro M."/>
            <person name="Sun H."/>
            <person name="Tritt A."/>
            <person name="Yoshinaga Y."/>
            <person name="Zwiers L.-H."/>
            <person name="Turgeon B.G."/>
            <person name="Goodwin S.B."/>
            <person name="Spatafora J.W."/>
            <person name="Crous P.W."/>
            <person name="Grigoriev I.V."/>
        </authorList>
    </citation>
    <scope>NUCLEOTIDE SEQUENCE</scope>
    <source>
        <strain evidence="9">CBS 342.82</strain>
    </source>
</reference>
<dbReference type="PANTHER" id="PTHR28680">
    <property type="entry name" value="CENTROMERE PROTEIN X"/>
    <property type="match status" value="1"/>
</dbReference>
<evidence type="ECO:0000313" key="9">
    <source>
        <dbReference type="RefSeq" id="XP_033456774.1"/>
    </source>
</evidence>
<evidence type="ECO:0000256" key="3">
    <source>
        <dbReference type="ARBA" id="ARBA00022763"/>
    </source>
</evidence>
<evidence type="ECO:0000256" key="5">
    <source>
        <dbReference type="ARBA" id="ARBA00023204"/>
    </source>
</evidence>
<sequence>MPPRKEPKEVVVYPASKRKAPPFKPLRPNKTTDSSKPKVAPKPTRAKPSAGKVVPPRESIVVSESDDENDDLKSLTAGDDQDEEEADDASMGEDLEDDPLTMKPTTQRAPVQRDLSPMAISDDEAPEALAASSAADGIMSPLRSADGSSHLVIPQPLLIRLLHEAFEDKSTQIDKHAVQVLQKYIEVFVRETIERARLEKREAAAASGDDLDEEDKNWLDLEDLEKVAPAMLCEF</sequence>
<dbReference type="GeneID" id="54361184"/>